<evidence type="ECO:0000313" key="2">
    <source>
        <dbReference type="Proteomes" id="UP000008311"/>
    </source>
</evidence>
<dbReference type="AlphaFoldDB" id="B9TBL3"/>
<evidence type="ECO:0008006" key="3">
    <source>
        <dbReference type="Google" id="ProtNLM"/>
    </source>
</evidence>
<dbReference type="EMBL" id="EQ976586">
    <property type="protein sequence ID" value="EEF26750.1"/>
    <property type="molecule type" value="Genomic_DNA"/>
</dbReference>
<proteinExistence type="predicted"/>
<keyword evidence="2" id="KW-1185">Reference proteome</keyword>
<accession>B9TBL3</accession>
<evidence type="ECO:0000313" key="1">
    <source>
        <dbReference type="EMBL" id="EEF26750.1"/>
    </source>
</evidence>
<sequence>MSTIKQAVVDLLNPELSAQASLDAHFAAGFRQRVNGNWIDRATFFDGIVRLRTSLDKAAVTVLDELGSGERYAERHLISLAMRDGQVINQEVYLFAQRDRDGRFVCIEEVTMALNAEQVAQLVQAQMR</sequence>
<dbReference type="InParanoid" id="B9TBL3"/>
<gene>
    <name evidence="1" type="ORF">RCOM_0040950</name>
</gene>
<reference evidence="2" key="1">
    <citation type="journal article" date="2010" name="Nat. Biotechnol.">
        <title>Draft genome sequence of the oilseed species Ricinus communis.</title>
        <authorList>
            <person name="Chan A.P."/>
            <person name="Crabtree J."/>
            <person name="Zhao Q."/>
            <person name="Lorenzi H."/>
            <person name="Orvis J."/>
            <person name="Puiu D."/>
            <person name="Melake-Berhan A."/>
            <person name="Jones K.M."/>
            <person name="Redman J."/>
            <person name="Chen G."/>
            <person name="Cahoon E.B."/>
            <person name="Gedil M."/>
            <person name="Stanke M."/>
            <person name="Haas B.J."/>
            <person name="Wortman J.R."/>
            <person name="Fraser-Liggett C.M."/>
            <person name="Ravel J."/>
            <person name="Rabinowicz P.D."/>
        </authorList>
    </citation>
    <scope>NUCLEOTIDE SEQUENCE [LARGE SCALE GENOMIC DNA]</scope>
    <source>
        <strain evidence="2">cv. Hale</strain>
    </source>
</reference>
<protein>
    <recommendedName>
        <fullName evidence="3">SnoaL-like domain-containing protein</fullName>
    </recommendedName>
</protein>
<dbReference type="Proteomes" id="UP000008311">
    <property type="component" value="Unassembled WGS sequence"/>
</dbReference>
<organism evidence="1 2">
    <name type="scientific">Ricinus communis</name>
    <name type="common">Castor bean</name>
    <dbReference type="NCBI Taxonomy" id="3988"/>
    <lineage>
        <taxon>Eukaryota</taxon>
        <taxon>Viridiplantae</taxon>
        <taxon>Streptophyta</taxon>
        <taxon>Embryophyta</taxon>
        <taxon>Tracheophyta</taxon>
        <taxon>Spermatophyta</taxon>
        <taxon>Magnoliopsida</taxon>
        <taxon>eudicotyledons</taxon>
        <taxon>Gunneridae</taxon>
        <taxon>Pentapetalae</taxon>
        <taxon>rosids</taxon>
        <taxon>fabids</taxon>
        <taxon>Malpighiales</taxon>
        <taxon>Euphorbiaceae</taxon>
        <taxon>Acalyphoideae</taxon>
        <taxon>Acalypheae</taxon>
        <taxon>Ricinus</taxon>
    </lineage>
</organism>
<name>B9TBL3_RICCO</name>